<name>A0A3P7ITX6_STRVU</name>
<keyword evidence="5" id="KW-0223">Dioxygenase</keyword>
<gene>
    <name evidence="11" type="ORF">SVUK_LOCUS6321</name>
</gene>
<evidence type="ECO:0000313" key="12">
    <source>
        <dbReference type="Proteomes" id="UP000270094"/>
    </source>
</evidence>
<dbReference type="PANTHER" id="PTHR12480">
    <property type="entry name" value="ARGININE DEMETHYLASE AND LYSYL-HYDROXYLASE JMJD"/>
    <property type="match status" value="1"/>
</dbReference>
<dbReference type="Proteomes" id="UP000270094">
    <property type="component" value="Unassembled WGS sequence"/>
</dbReference>
<organism evidence="11 12">
    <name type="scientific">Strongylus vulgaris</name>
    <name type="common">Blood worm</name>
    <dbReference type="NCBI Taxonomy" id="40348"/>
    <lineage>
        <taxon>Eukaryota</taxon>
        <taxon>Metazoa</taxon>
        <taxon>Ecdysozoa</taxon>
        <taxon>Nematoda</taxon>
        <taxon>Chromadorea</taxon>
        <taxon>Rhabditida</taxon>
        <taxon>Rhabditina</taxon>
        <taxon>Rhabditomorpha</taxon>
        <taxon>Strongyloidea</taxon>
        <taxon>Strongylidae</taxon>
        <taxon>Strongylus</taxon>
    </lineage>
</organism>
<evidence type="ECO:0000256" key="10">
    <source>
        <dbReference type="ARBA" id="ARBA00023242"/>
    </source>
</evidence>
<dbReference type="OrthoDB" id="424465at2759"/>
<evidence type="ECO:0000256" key="3">
    <source>
        <dbReference type="ARBA" id="ARBA00022723"/>
    </source>
</evidence>
<keyword evidence="8" id="KW-0805">Transcription regulation</keyword>
<dbReference type="AlphaFoldDB" id="A0A3P7ITX6"/>
<evidence type="ECO:0000256" key="9">
    <source>
        <dbReference type="ARBA" id="ARBA00023163"/>
    </source>
</evidence>
<keyword evidence="9" id="KW-0804">Transcription</keyword>
<dbReference type="GO" id="GO:0046872">
    <property type="term" value="F:metal ion binding"/>
    <property type="evidence" value="ECO:0007669"/>
    <property type="project" value="UniProtKB-KW"/>
</dbReference>
<dbReference type="SUPFAM" id="SSF51197">
    <property type="entry name" value="Clavaminate synthase-like"/>
    <property type="match status" value="1"/>
</dbReference>
<evidence type="ECO:0000256" key="5">
    <source>
        <dbReference type="ARBA" id="ARBA00022964"/>
    </source>
</evidence>
<evidence type="ECO:0000313" key="11">
    <source>
        <dbReference type="EMBL" id="VDM71323.1"/>
    </source>
</evidence>
<comment type="subcellular location">
    <subcellularLocation>
        <location evidence="2">Nucleus</location>
    </subcellularLocation>
</comment>
<keyword evidence="12" id="KW-1185">Reference proteome</keyword>
<keyword evidence="10" id="KW-0539">Nucleus</keyword>
<dbReference type="EMBL" id="UYYB01019891">
    <property type="protein sequence ID" value="VDM71323.1"/>
    <property type="molecule type" value="Genomic_DNA"/>
</dbReference>
<dbReference type="GO" id="GO:0033749">
    <property type="term" value="F:histone H4R3 demethylase activity"/>
    <property type="evidence" value="ECO:0007669"/>
    <property type="project" value="TreeGrafter"/>
</dbReference>
<keyword evidence="6" id="KW-0560">Oxidoreductase</keyword>
<protein>
    <submittedName>
        <fullName evidence="11">Uncharacterized protein</fullName>
    </submittedName>
</protein>
<proteinExistence type="predicted"/>
<dbReference type="PANTHER" id="PTHR12480:SF32">
    <property type="entry name" value="BIFUNCTIONAL ARGININE DEMETHYLASE AND LYSYL-HYDROXYLASE JMJD6"/>
    <property type="match status" value="1"/>
</dbReference>
<evidence type="ECO:0000256" key="1">
    <source>
        <dbReference type="ARBA" id="ARBA00001954"/>
    </source>
</evidence>
<evidence type="ECO:0000256" key="4">
    <source>
        <dbReference type="ARBA" id="ARBA00022853"/>
    </source>
</evidence>
<dbReference type="InterPro" id="IPR050910">
    <property type="entry name" value="JMJD6_ArgDemeth/LysHydrox"/>
</dbReference>
<dbReference type="GO" id="GO:0006909">
    <property type="term" value="P:phagocytosis"/>
    <property type="evidence" value="ECO:0007669"/>
    <property type="project" value="TreeGrafter"/>
</dbReference>
<keyword evidence="3" id="KW-0479">Metal-binding</keyword>
<sequence length="205" mass="24524">MKVSYSHHRSARRIEEAKRKARPELINFGWDTLCLADKFSIPDFKDNIARYFLHQPKIILADNGVILMKLMFRIDGSKLSLEEFREKYERPRVPCIITGLTNDWEAHKKWNVSRISRKYRNQRFKCGEDDDGYSVKLKMKYYADYMANTKDDSPLYIFDSGFGDRHKTNKLLADFEIPLFFKDDLFGYANYKKRPPHRYILNFIR</sequence>
<dbReference type="Gene3D" id="2.60.120.650">
    <property type="entry name" value="Cupin"/>
    <property type="match status" value="1"/>
</dbReference>
<keyword evidence="4" id="KW-0156">Chromatin regulator</keyword>
<dbReference type="GO" id="GO:0106140">
    <property type="term" value="F:P-TEFb complex binding"/>
    <property type="evidence" value="ECO:0007669"/>
    <property type="project" value="TreeGrafter"/>
</dbReference>
<accession>A0A3P7ITX6</accession>
<evidence type="ECO:0000256" key="8">
    <source>
        <dbReference type="ARBA" id="ARBA00023015"/>
    </source>
</evidence>
<dbReference type="GO" id="GO:0005737">
    <property type="term" value="C:cytoplasm"/>
    <property type="evidence" value="ECO:0007669"/>
    <property type="project" value="TreeGrafter"/>
</dbReference>
<keyword evidence="7" id="KW-0408">Iron</keyword>
<evidence type="ECO:0000256" key="7">
    <source>
        <dbReference type="ARBA" id="ARBA00023004"/>
    </source>
</evidence>
<evidence type="ECO:0000256" key="6">
    <source>
        <dbReference type="ARBA" id="ARBA00023002"/>
    </source>
</evidence>
<evidence type="ECO:0000256" key="2">
    <source>
        <dbReference type="ARBA" id="ARBA00004123"/>
    </source>
</evidence>
<comment type="cofactor">
    <cofactor evidence="1">
        <name>Fe(2+)</name>
        <dbReference type="ChEBI" id="CHEBI:29033"/>
    </cofactor>
</comment>
<dbReference type="GO" id="GO:0005634">
    <property type="term" value="C:nucleus"/>
    <property type="evidence" value="ECO:0007669"/>
    <property type="project" value="UniProtKB-SubCell"/>
</dbReference>
<reference evidence="11 12" key="1">
    <citation type="submission" date="2018-11" db="EMBL/GenBank/DDBJ databases">
        <authorList>
            <consortium name="Pathogen Informatics"/>
        </authorList>
    </citation>
    <scope>NUCLEOTIDE SEQUENCE [LARGE SCALE GENOMIC DNA]</scope>
</reference>